<keyword evidence="6 10" id="KW-0812">Transmembrane</keyword>
<keyword evidence="7" id="KW-0653">Protein transport</keyword>
<dbReference type="GO" id="GO:0015628">
    <property type="term" value="P:protein secretion by the type II secretion system"/>
    <property type="evidence" value="ECO:0007669"/>
    <property type="project" value="InterPro"/>
</dbReference>
<feature type="transmembrane region" description="Helical" evidence="10">
    <location>
        <begin position="6"/>
        <end position="28"/>
    </location>
</feature>
<sequence>MKWNDFLLRGIRGFIHLSLAALLGYYTVQWVLLLRMPLESSLTPTIPPQSVQWQAALIREPLNISPILEANWFGKTAAVETAQPAPVLTDLPDTRLNFKLYGIYYATQARNARAIIDVGQGVSQRYRIGDALPQGVVLHDIQPRWVILQRQDRYETLRLIGTEGNKDNPILNQNYPVQANQTLANNNPAHYPSSAILPQESTPEQLLKQYQQQLVINPQSLIRLIQVAPAQENGQFLGYRLSPGQDRSLFEKFGLETGDIITAVNDIVLDSPLKGFKLLEQMATASQLNLQINRNGQIIALNFAMQ</sequence>
<evidence type="ECO:0000256" key="10">
    <source>
        <dbReference type="SAM" id="Phobius"/>
    </source>
</evidence>
<keyword evidence="5" id="KW-0997">Cell inner membrane</keyword>
<dbReference type="GO" id="GO:0005886">
    <property type="term" value="C:plasma membrane"/>
    <property type="evidence" value="ECO:0007669"/>
    <property type="project" value="UniProtKB-SubCell"/>
</dbReference>
<evidence type="ECO:0000256" key="9">
    <source>
        <dbReference type="ARBA" id="ARBA00023136"/>
    </source>
</evidence>
<dbReference type="OrthoDB" id="1491375at2"/>
<keyword evidence="3" id="KW-0813">Transport</keyword>
<dbReference type="InterPro" id="IPR001639">
    <property type="entry name" value="T2SS_protein-GspC"/>
</dbReference>
<evidence type="ECO:0000256" key="2">
    <source>
        <dbReference type="ARBA" id="ARBA00007986"/>
    </source>
</evidence>
<dbReference type="Proteomes" id="UP000194798">
    <property type="component" value="Unassembled WGS sequence"/>
</dbReference>
<dbReference type="InterPro" id="IPR024961">
    <property type="entry name" value="T2SS_GspC_N"/>
</dbReference>
<dbReference type="Gene3D" id="2.30.30.830">
    <property type="match status" value="1"/>
</dbReference>
<evidence type="ECO:0000256" key="1">
    <source>
        <dbReference type="ARBA" id="ARBA00004533"/>
    </source>
</evidence>
<keyword evidence="13" id="KW-1185">Reference proteome</keyword>
<comment type="caution">
    <text evidence="12">The sequence shown here is derived from an EMBL/GenBank/DDBJ whole genome shotgun (WGS) entry which is preliminary data.</text>
</comment>
<dbReference type="EMBL" id="MSLT01000007">
    <property type="protein sequence ID" value="OUD15045.1"/>
    <property type="molecule type" value="Genomic_DNA"/>
</dbReference>
<evidence type="ECO:0000313" key="12">
    <source>
        <dbReference type="EMBL" id="OUD15045.1"/>
    </source>
</evidence>
<evidence type="ECO:0000256" key="3">
    <source>
        <dbReference type="ARBA" id="ARBA00022448"/>
    </source>
</evidence>
<dbReference type="NCBIfam" id="TIGR01713">
    <property type="entry name" value="typeII_sec_gspC"/>
    <property type="match status" value="1"/>
</dbReference>
<protein>
    <submittedName>
        <fullName evidence="12">Type II secretion system protein GspC</fullName>
    </submittedName>
</protein>
<dbReference type="Gene3D" id="2.30.42.10">
    <property type="match status" value="1"/>
</dbReference>
<comment type="similarity">
    <text evidence="2">Belongs to the GSP C family.</text>
</comment>
<dbReference type="AlphaFoldDB" id="A0A251XA02"/>
<keyword evidence="9 10" id="KW-0472">Membrane</keyword>
<accession>A0A251XA02</accession>
<dbReference type="SUPFAM" id="SSF50156">
    <property type="entry name" value="PDZ domain-like"/>
    <property type="match status" value="1"/>
</dbReference>
<reference evidence="12 13" key="1">
    <citation type="submission" date="2016-12" db="EMBL/GenBank/DDBJ databases">
        <title>Thioflexothrix psekupsii D3 genome sequencing and assembly.</title>
        <authorList>
            <person name="Fomenkov A."/>
            <person name="Vincze T."/>
            <person name="Grabovich M."/>
            <person name="Anton B.P."/>
            <person name="Dubinina G."/>
            <person name="Orlova M."/>
            <person name="Belousova E."/>
            <person name="Roberts R.J."/>
        </authorList>
    </citation>
    <scope>NUCLEOTIDE SEQUENCE [LARGE SCALE GENOMIC DNA]</scope>
    <source>
        <strain evidence="12">D3</strain>
    </source>
</reference>
<evidence type="ECO:0000256" key="8">
    <source>
        <dbReference type="ARBA" id="ARBA00022989"/>
    </source>
</evidence>
<name>A0A251XA02_9GAMM</name>
<dbReference type="GO" id="GO:0015627">
    <property type="term" value="C:type II protein secretion system complex"/>
    <property type="evidence" value="ECO:0007669"/>
    <property type="project" value="InterPro"/>
</dbReference>
<proteinExistence type="inferred from homology"/>
<gene>
    <name evidence="12" type="ORF">TPSD3_04950</name>
</gene>
<comment type="subcellular location">
    <subcellularLocation>
        <location evidence="1">Cell inner membrane</location>
    </subcellularLocation>
</comment>
<evidence type="ECO:0000256" key="6">
    <source>
        <dbReference type="ARBA" id="ARBA00022692"/>
    </source>
</evidence>
<feature type="domain" description="Type II secretion system protein GspC N-terminal" evidence="11">
    <location>
        <begin position="25"/>
        <end position="159"/>
    </location>
</feature>
<evidence type="ECO:0000256" key="5">
    <source>
        <dbReference type="ARBA" id="ARBA00022519"/>
    </source>
</evidence>
<dbReference type="RefSeq" id="WP_086487484.1">
    <property type="nucleotide sequence ID" value="NZ_MSLT01000007.1"/>
</dbReference>
<evidence type="ECO:0000313" key="13">
    <source>
        <dbReference type="Proteomes" id="UP000194798"/>
    </source>
</evidence>
<evidence type="ECO:0000256" key="7">
    <source>
        <dbReference type="ARBA" id="ARBA00022927"/>
    </source>
</evidence>
<evidence type="ECO:0000259" key="11">
    <source>
        <dbReference type="Pfam" id="PF11356"/>
    </source>
</evidence>
<keyword evidence="8 10" id="KW-1133">Transmembrane helix</keyword>
<evidence type="ECO:0000256" key="4">
    <source>
        <dbReference type="ARBA" id="ARBA00022475"/>
    </source>
</evidence>
<organism evidence="12 13">
    <name type="scientific">Thioflexithrix psekupsensis</name>
    <dbReference type="NCBI Taxonomy" id="1570016"/>
    <lineage>
        <taxon>Bacteria</taxon>
        <taxon>Pseudomonadati</taxon>
        <taxon>Pseudomonadota</taxon>
        <taxon>Gammaproteobacteria</taxon>
        <taxon>Thiotrichales</taxon>
        <taxon>Thioflexithrix</taxon>
    </lineage>
</organism>
<keyword evidence="4" id="KW-1003">Cell membrane</keyword>
<dbReference type="InterPro" id="IPR036034">
    <property type="entry name" value="PDZ_sf"/>
</dbReference>
<dbReference type="Pfam" id="PF11356">
    <property type="entry name" value="T2SSC"/>
    <property type="match status" value="1"/>
</dbReference>